<organism evidence="1 2">
    <name type="scientific">Stephania yunnanensis</name>
    <dbReference type="NCBI Taxonomy" id="152371"/>
    <lineage>
        <taxon>Eukaryota</taxon>
        <taxon>Viridiplantae</taxon>
        <taxon>Streptophyta</taxon>
        <taxon>Embryophyta</taxon>
        <taxon>Tracheophyta</taxon>
        <taxon>Spermatophyta</taxon>
        <taxon>Magnoliopsida</taxon>
        <taxon>Ranunculales</taxon>
        <taxon>Menispermaceae</taxon>
        <taxon>Menispermoideae</taxon>
        <taxon>Cissampelideae</taxon>
        <taxon>Stephania</taxon>
    </lineage>
</organism>
<name>A0AAP0F9H2_9MAGN</name>
<sequence length="143" mass="16350">MERTFGALYKNTCMRYIVLTHLRKAHTFGYPSQTTKVDLSELNLGLLCNNLEKQSLFLLDALIKFEILRAGIDLLSLNVMEGKICWDLYIEGLVINANGNLYIEGLQIDLIALCQLQLLLGDQFQCFQHLRSYEYVLLASLDT</sequence>
<protein>
    <submittedName>
        <fullName evidence="1">Uncharacterized protein</fullName>
    </submittedName>
</protein>
<accession>A0AAP0F9H2</accession>
<proteinExistence type="predicted"/>
<evidence type="ECO:0000313" key="1">
    <source>
        <dbReference type="EMBL" id="KAK9107691.1"/>
    </source>
</evidence>
<dbReference type="Proteomes" id="UP001420932">
    <property type="component" value="Unassembled WGS sequence"/>
</dbReference>
<reference evidence="1 2" key="1">
    <citation type="submission" date="2024-01" db="EMBL/GenBank/DDBJ databases">
        <title>Genome assemblies of Stephania.</title>
        <authorList>
            <person name="Yang L."/>
        </authorList>
    </citation>
    <scope>NUCLEOTIDE SEQUENCE [LARGE SCALE GENOMIC DNA]</scope>
    <source>
        <strain evidence="1">YNDBR</strain>
        <tissue evidence="1">Leaf</tissue>
    </source>
</reference>
<keyword evidence="2" id="KW-1185">Reference proteome</keyword>
<comment type="caution">
    <text evidence="1">The sequence shown here is derived from an EMBL/GenBank/DDBJ whole genome shotgun (WGS) entry which is preliminary data.</text>
</comment>
<gene>
    <name evidence="1" type="ORF">Syun_023702</name>
</gene>
<dbReference type="AlphaFoldDB" id="A0AAP0F9H2"/>
<evidence type="ECO:0000313" key="2">
    <source>
        <dbReference type="Proteomes" id="UP001420932"/>
    </source>
</evidence>
<dbReference type="EMBL" id="JBBNAF010000010">
    <property type="protein sequence ID" value="KAK9107691.1"/>
    <property type="molecule type" value="Genomic_DNA"/>
</dbReference>